<organism evidence="2 3">
    <name type="scientific">Molossus molossus</name>
    <name type="common">Pallas' mastiff bat</name>
    <name type="synonym">Vespertilio molossus</name>
    <dbReference type="NCBI Taxonomy" id="27622"/>
    <lineage>
        <taxon>Eukaryota</taxon>
        <taxon>Metazoa</taxon>
        <taxon>Chordata</taxon>
        <taxon>Craniata</taxon>
        <taxon>Vertebrata</taxon>
        <taxon>Euteleostomi</taxon>
        <taxon>Mammalia</taxon>
        <taxon>Eutheria</taxon>
        <taxon>Laurasiatheria</taxon>
        <taxon>Chiroptera</taxon>
        <taxon>Yangochiroptera</taxon>
        <taxon>Molossidae</taxon>
        <taxon>Molossus</taxon>
    </lineage>
</organism>
<dbReference type="Proteomes" id="UP000550707">
    <property type="component" value="Unassembled WGS sequence"/>
</dbReference>
<keyword evidence="3" id="KW-1185">Reference proteome</keyword>
<feature type="region of interest" description="Disordered" evidence="1">
    <location>
        <begin position="150"/>
        <end position="181"/>
    </location>
</feature>
<evidence type="ECO:0000313" key="3">
    <source>
        <dbReference type="Proteomes" id="UP000550707"/>
    </source>
</evidence>
<proteinExistence type="predicted"/>
<accession>A0A7J8EEW7</accession>
<comment type="caution">
    <text evidence="2">The sequence shown here is derived from an EMBL/GenBank/DDBJ whole genome shotgun (WGS) entry which is preliminary data.</text>
</comment>
<dbReference type="AlphaFoldDB" id="A0A7J8EEW7"/>
<protein>
    <submittedName>
        <fullName evidence="2">Uncharacterized protein</fullName>
    </submittedName>
</protein>
<evidence type="ECO:0000313" key="2">
    <source>
        <dbReference type="EMBL" id="KAF6433709.1"/>
    </source>
</evidence>
<name>A0A7J8EEW7_MOLMO</name>
<gene>
    <name evidence="2" type="ORF">HJG59_008796</name>
</gene>
<evidence type="ECO:0000256" key="1">
    <source>
        <dbReference type="SAM" id="MobiDB-lite"/>
    </source>
</evidence>
<sequence length="229" mass="24721">MSCRPPVHRLPSEPHCPPVRASGVVLWAPSSPNPSAPVPCTHSVLAVPSARRRARSSQLLSCLPLYPLTAQPGPLNRGAPWTEAPTVVEWIFVLNERDPEIPSNRLGCWASQSPPPRGCCLLLPTSRQHPSLPLEDLREEGVLPFVSSFSHREKGGRAHSPAHLPGRNGEEQQPAPLDQLLPKGRKGGWQVYLRDIAWWPSSSVAAAATATVAEAHDLGWEGTPVTSGT</sequence>
<reference evidence="2 3" key="1">
    <citation type="journal article" date="2020" name="Nature">
        <title>Six reference-quality genomes reveal evolution of bat adaptations.</title>
        <authorList>
            <person name="Jebb D."/>
            <person name="Huang Z."/>
            <person name="Pippel M."/>
            <person name="Hughes G.M."/>
            <person name="Lavrichenko K."/>
            <person name="Devanna P."/>
            <person name="Winkler S."/>
            <person name="Jermiin L.S."/>
            <person name="Skirmuntt E.C."/>
            <person name="Katzourakis A."/>
            <person name="Burkitt-Gray L."/>
            <person name="Ray D.A."/>
            <person name="Sullivan K.A.M."/>
            <person name="Roscito J.G."/>
            <person name="Kirilenko B.M."/>
            <person name="Davalos L.M."/>
            <person name="Corthals A.P."/>
            <person name="Power M.L."/>
            <person name="Jones G."/>
            <person name="Ransome R.D."/>
            <person name="Dechmann D.K.N."/>
            <person name="Locatelli A.G."/>
            <person name="Puechmaille S.J."/>
            <person name="Fedrigo O."/>
            <person name="Jarvis E.D."/>
            <person name="Hiller M."/>
            <person name="Vernes S.C."/>
            <person name="Myers E.W."/>
            <person name="Teeling E.C."/>
        </authorList>
    </citation>
    <scope>NUCLEOTIDE SEQUENCE [LARGE SCALE GENOMIC DNA]</scope>
    <source>
        <strain evidence="2">MMolMol1</strain>
        <tissue evidence="2">Muscle</tissue>
    </source>
</reference>
<dbReference type="InParanoid" id="A0A7J8EEW7"/>
<dbReference type="EMBL" id="JACASF010000014">
    <property type="protein sequence ID" value="KAF6433709.1"/>
    <property type="molecule type" value="Genomic_DNA"/>
</dbReference>